<dbReference type="SUPFAM" id="SSF57716">
    <property type="entry name" value="Glucocorticoid receptor-like (DNA-binding domain)"/>
    <property type="match status" value="1"/>
</dbReference>
<evidence type="ECO:0000256" key="5">
    <source>
        <dbReference type="ARBA" id="ARBA00023242"/>
    </source>
</evidence>
<proteinExistence type="predicted"/>
<organism evidence="10 11">
    <name type="scientific">Metschnikowia aff. pulcherrima</name>
    <dbReference type="NCBI Taxonomy" id="2163413"/>
    <lineage>
        <taxon>Eukaryota</taxon>
        <taxon>Fungi</taxon>
        <taxon>Dikarya</taxon>
        <taxon>Ascomycota</taxon>
        <taxon>Saccharomycotina</taxon>
        <taxon>Pichiomycetes</taxon>
        <taxon>Metschnikowiaceae</taxon>
        <taxon>Metschnikowia</taxon>
    </lineage>
</organism>
<reference evidence="11" key="1">
    <citation type="submission" date="2019-03" db="EMBL/GenBank/DDBJ databases">
        <title>Snf2 controls pulcherriminic acid biosynthesis and connects pigmentation and antifungal activity of the yeast Metschnikowia pulcherrima.</title>
        <authorList>
            <person name="Gore-Lloyd D."/>
            <person name="Sumann I."/>
            <person name="Brachmann A.O."/>
            <person name="Schneeberger K."/>
            <person name="Ortiz-Merino R.A."/>
            <person name="Moreno-Beltran M."/>
            <person name="Schlaefli M."/>
            <person name="Kirner P."/>
            <person name="Santos Kron A."/>
            <person name="Wolfe K.H."/>
            <person name="Piel J."/>
            <person name="Ahrens C.H."/>
            <person name="Henk D."/>
            <person name="Freimoser F.M."/>
        </authorList>
    </citation>
    <scope>NUCLEOTIDE SEQUENCE [LARGE SCALE GENOMIC DNA]</scope>
    <source>
        <strain evidence="11">APC 1.2</strain>
    </source>
</reference>
<evidence type="ECO:0000256" key="8">
    <source>
        <dbReference type="SAM" id="MobiDB-lite"/>
    </source>
</evidence>
<dbReference type="EMBL" id="CP034456">
    <property type="protein sequence ID" value="QBM86505.1"/>
    <property type="molecule type" value="Genomic_DNA"/>
</dbReference>
<feature type="region of interest" description="Disordered" evidence="8">
    <location>
        <begin position="119"/>
        <end position="142"/>
    </location>
</feature>
<evidence type="ECO:0000256" key="1">
    <source>
        <dbReference type="ARBA" id="ARBA00004123"/>
    </source>
</evidence>
<keyword evidence="2" id="KW-0479">Metal-binding</keyword>
<feature type="compositionally biased region" description="Low complexity" evidence="8">
    <location>
        <begin position="268"/>
        <end position="283"/>
    </location>
</feature>
<feature type="compositionally biased region" description="Basic and acidic residues" evidence="8">
    <location>
        <begin position="453"/>
        <end position="470"/>
    </location>
</feature>
<sequence length="572" mass="61191">MSEIQRLPPVMNPNPVHPNAKSTTQITNGTTTTKSNIGLPVCRNCKTQTTPLWRRDETGQVLCNACGLFLKLHGRPRPISLKTDTIKLRNRIKQPNFLKLLGPNTPELKLKDSKVLIQPHSGIPQNGRHLPNSGKKRLPGSPMDAHYPQGAHSPLQPARAPFSGGFPLQMGPFHGNLPHQVQLLHYPSLTPTQFAPGLQRITSPLLLSTTPLMLNARSSTNMAANSGLTSPPSSLTAMQAAGALENMLNELGPSASFKGANGPGQGPNIGSNPGSNGSSSGISLMNNAQNLRLESPALSTPSLALQLSPKPPLLPALGSHNNTGEKVLPSPSFGPQFHLSEPNVKVHAAENAMPALPPIQKMSGSAIPPQLPHLPTNLGSANYSSASSPENQPTPPQTLQQAPQQASQASQNVNSASAPTNRSLYGSGYTYPGTGAPSVAQSASGSGTTDGDNGGRDQSRSGQDEQDRNPHNNNNNNNNNAGSGSNSYEVNVLKTRISELELVNDLYRTRIMELEAMEQAARLRENSMRKRLDDLLRAQGYEDSLSMLNNTMRVLKREDTFEEDASKRHKSG</sequence>
<evidence type="ECO:0000256" key="4">
    <source>
        <dbReference type="ARBA" id="ARBA00022833"/>
    </source>
</evidence>
<dbReference type="GO" id="GO:0000978">
    <property type="term" value="F:RNA polymerase II cis-regulatory region sequence-specific DNA binding"/>
    <property type="evidence" value="ECO:0007669"/>
    <property type="project" value="TreeGrafter"/>
</dbReference>
<dbReference type="InterPro" id="IPR056998">
    <property type="entry name" value="Asd-4/GZF3_helical"/>
</dbReference>
<feature type="coiled-coil region" evidence="7">
    <location>
        <begin position="497"/>
        <end position="558"/>
    </location>
</feature>
<dbReference type="PANTHER" id="PTHR10071:SF281">
    <property type="entry name" value="BOX A-BINDING FACTOR-RELATED"/>
    <property type="match status" value="1"/>
</dbReference>
<dbReference type="PROSITE" id="PS50114">
    <property type="entry name" value="GATA_ZN_FINGER_2"/>
    <property type="match status" value="1"/>
</dbReference>
<dbReference type="FunFam" id="3.30.50.10:FF:000007">
    <property type="entry name" value="Nitrogen regulatory AreA, N-terminal"/>
    <property type="match status" value="1"/>
</dbReference>
<dbReference type="GO" id="GO:0045944">
    <property type="term" value="P:positive regulation of transcription by RNA polymerase II"/>
    <property type="evidence" value="ECO:0007669"/>
    <property type="project" value="TreeGrafter"/>
</dbReference>
<dbReference type="Proteomes" id="UP000292447">
    <property type="component" value="Chromosome I"/>
</dbReference>
<evidence type="ECO:0000256" key="2">
    <source>
        <dbReference type="ARBA" id="ARBA00022723"/>
    </source>
</evidence>
<evidence type="ECO:0000256" key="3">
    <source>
        <dbReference type="ARBA" id="ARBA00022771"/>
    </source>
</evidence>
<feature type="region of interest" description="Disordered" evidence="8">
    <location>
        <begin position="359"/>
        <end position="487"/>
    </location>
</feature>
<dbReference type="Pfam" id="PF25026">
    <property type="entry name" value="Asd-4"/>
    <property type="match status" value="1"/>
</dbReference>
<dbReference type="GO" id="GO:0000122">
    <property type="term" value="P:negative regulation of transcription by RNA polymerase II"/>
    <property type="evidence" value="ECO:0007669"/>
    <property type="project" value="TreeGrafter"/>
</dbReference>
<feature type="compositionally biased region" description="Low complexity" evidence="8">
    <location>
        <begin position="17"/>
        <end position="32"/>
    </location>
</feature>
<feature type="domain" description="GATA-type" evidence="9">
    <location>
        <begin position="42"/>
        <end position="89"/>
    </location>
</feature>
<evidence type="ECO:0000259" key="9">
    <source>
        <dbReference type="PROSITE" id="PS50114"/>
    </source>
</evidence>
<dbReference type="GO" id="GO:0000981">
    <property type="term" value="F:DNA-binding transcription factor activity, RNA polymerase II-specific"/>
    <property type="evidence" value="ECO:0007669"/>
    <property type="project" value="TreeGrafter"/>
</dbReference>
<dbReference type="Pfam" id="PF00320">
    <property type="entry name" value="GATA"/>
    <property type="match status" value="1"/>
</dbReference>
<dbReference type="GO" id="GO:0005634">
    <property type="term" value="C:nucleus"/>
    <property type="evidence" value="ECO:0007669"/>
    <property type="project" value="UniProtKB-SubCell"/>
</dbReference>
<dbReference type="CDD" id="cd00202">
    <property type="entry name" value="ZnF_GATA"/>
    <property type="match status" value="1"/>
</dbReference>
<evidence type="ECO:0000313" key="11">
    <source>
        <dbReference type="Proteomes" id="UP000292447"/>
    </source>
</evidence>
<keyword evidence="4" id="KW-0862">Zinc</keyword>
<keyword evidence="7" id="KW-0175">Coiled coil</keyword>
<dbReference type="PROSITE" id="PS00344">
    <property type="entry name" value="GATA_ZN_FINGER_1"/>
    <property type="match status" value="1"/>
</dbReference>
<dbReference type="AlphaFoldDB" id="A0A4P6XJ70"/>
<gene>
    <name evidence="10" type="primary">MPUL0A11500</name>
    <name evidence="10" type="ORF">METSCH_A11500</name>
</gene>
<feature type="region of interest" description="Disordered" evidence="8">
    <location>
        <begin position="254"/>
        <end position="283"/>
    </location>
</feature>
<feature type="region of interest" description="Disordered" evidence="8">
    <location>
        <begin position="314"/>
        <end position="339"/>
    </location>
</feature>
<dbReference type="InterPro" id="IPR039355">
    <property type="entry name" value="Transcription_factor_GATA"/>
</dbReference>
<dbReference type="GO" id="GO:0008270">
    <property type="term" value="F:zinc ion binding"/>
    <property type="evidence" value="ECO:0007669"/>
    <property type="project" value="UniProtKB-KW"/>
</dbReference>
<dbReference type="InterPro" id="IPR000679">
    <property type="entry name" value="Znf_GATA"/>
</dbReference>
<keyword evidence="5" id="KW-0539">Nucleus</keyword>
<comment type="subcellular location">
    <subcellularLocation>
        <location evidence="1">Nucleus</location>
    </subcellularLocation>
</comment>
<feature type="compositionally biased region" description="Polar residues" evidence="8">
    <location>
        <begin position="377"/>
        <end position="390"/>
    </location>
</feature>
<feature type="compositionally biased region" description="Low complexity" evidence="8">
    <location>
        <begin position="397"/>
        <end position="419"/>
    </location>
</feature>
<protein>
    <submittedName>
        <fullName evidence="10">GATA-binding protein</fullName>
    </submittedName>
</protein>
<feature type="region of interest" description="Disordered" evidence="8">
    <location>
        <begin position="1"/>
        <end position="32"/>
    </location>
</feature>
<dbReference type="PANTHER" id="PTHR10071">
    <property type="entry name" value="TRANSCRIPTION FACTOR GATA FAMILY MEMBER"/>
    <property type="match status" value="1"/>
</dbReference>
<keyword evidence="3 6" id="KW-0863">Zinc-finger</keyword>
<dbReference type="STRING" id="2163413.A0A4P6XJ70"/>
<evidence type="ECO:0000256" key="6">
    <source>
        <dbReference type="PROSITE-ProRule" id="PRU00094"/>
    </source>
</evidence>
<dbReference type="SMART" id="SM00401">
    <property type="entry name" value="ZnF_GATA"/>
    <property type="match status" value="1"/>
</dbReference>
<evidence type="ECO:0000256" key="7">
    <source>
        <dbReference type="SAM" id="Coils"/>
    </source>
</evidence>
<name>A0A4P6XJ70_9ASCO</name>
<keyword evidence="11" id="KW-1185">Reference proteome</keyword>
<dbReference type="InterPro" id="IPR013088">
    <property type="entry name" value="Znf_NHR/GATA"/>
</dbReference>
<dbReference type="Gene3D" id="3.30.50.10">
    <property type="entry name" value="Erythroid Transcription Factor GATA-1, subunit A"/>
    <property type="match status" value="1"/>
</dbReference>
<evidence type="ECO:0000313" key="10">
    <source>
        <dbReference type="EMBL" id="QBM86505.1"/>
    </source>
</evidence>
<accession>A0A4P6XJ70</accession>
<dbReference type="PRINTS" id="PR00619">
    <property type="entry name" value="GATAZNFINGER"/>
</dbReference>